<dbReference type="EMBL" id="JACHIP010000039">
    <property type="protein sequence ID" value="MBB5061370.1"/>
    <property type="molecule type" value="Genomic_DNA"/>
</dbReference>
<reference evidence="1 2" key="1">
    <citation type="submission" date="2020-08" db="EMBL/GenBank/DDBJ databases">
        <title>Genomic Encyclopedia of Type Strains, Phase IV (KMG-V): Genome sequencing to study the core and pangenomes of soil and plant-associated prokaryotes.</title>
        <authorList>
            <person name="Whitman W."/>
        </authorList>
    </citation>
    <scope>NUCLEOTIDE SEQUENCE [LARGE SCALE GENOMIC DNA]</scope>
    <source>
        <strain evidence="1 2">M8UP14</strain>
    </source>
</reference>
<accession>A0A7W8E8J9</accession>
<comment type="caution">
    <text evidence="1">The sequence shown here is derived from an EMBL/GenBank/DDBJ whole genome shotgun (WGS) entry which is preliminary data.</text>
</comment>
<proteinExistence type="predicted"/>
<dbReference type="AlphaFoldDB" id="A0A7W8E8J9"/>
<evidence type="ECO:0000313" key="1">
    <source>
        <dbReference type="EMBL" id="MBB5061370.1"/>
    </source>
</evidence>
<organism evidence="1 2">
    <name type="scientific">Granulicella aggregans</name>
    <dbReference type="NCBI Taxonomy" id="474949"/>
    <lineage>
        <taxon>Bacteria</taxon>
        <taxon>Pseudomonadati</taxon>
        <taxon>Acidobacteriota</taxon>
        <taxon>Terriglobia</taxon>
        <taxon>Terriglobales</taxon>
        <taxon>Acidobacteriaceae</taxon>
        <taxon>Granulicella</taxon>
    </lineage>
</organism>
<name>A0A7W8E8J9_9BACT</name>
<evidence type="ECO:0000313" key="2">
    <source>
        <dbReference type="Proteomes" id="UP000540989"/>
    </source>
</evidence>
<protein>
    <submittedName>
        <fullName evidence="1">Uncharacterized protein</fullName>
    </submittedName>
</protein>
<gene>
    <name evidence="1" type="ORF">HDF16_006106</name>
</gene>
<sequence length="118" mass="13329">MDGLKDGFPEERACSCGHVWLVVYCFPTNRSENLVCRCGTIFARSTNGSITAVLLSPKERFAAMRKVRYIVGVGLLQAANILNIKLHPHSWLHPRRIVAYRHTNTPVRSYMRIGTSID</sequence>
<keyword evidence="2" id="KW-1185">Reference proteome</keyword>
<dbReference type="Proteomes" id="UP000540989">
    <property type="component" value="Unassembled WGS sequence"/>
</dbReference>